<accession>A0A919PAT3</accession>
<evidence type="ECO:0000256" key="1">
    <source>
        <dbReference type="SAM" id="MobiDB-lite"/>
    </source>
</evidence>
<keyword evidence="3" id="KW-1185">Reference proteome</keyword>
<protein>
    <recommendedName>
        <fullName evidence="4">Caspase family p20 domain-containing protein</fullName>
    </recommendedName>
</protein>
<reference evidence="2" key="1">
    <citation type="submission" date="2021-01" db="EMBL/GenBank/DDBJ databases">
        <title>Whole genome shotgun sequence of Cellulomonas pakistanensis NBRC 110800.</title>
        <authorList>
            <person name="Komaki H."/>
            <person name="Tamura T."/>
        </authorList>
    </citation>
    <scope>NUCLEOTIDE SEQUENCE</scope>
    <source>
        <strain evidence="2">NBRC 110800</strain>
    </source>
</reference>
<feature type="compositionally biased region" description="Low complexity" evidence="1">
    <location>
        <begin position="297"/>
        <end position="316"/>
    </location>
</feature>
<evidence type="ECO:0000313" key="2">
    <source>
        <dbReference type="EMBL" id="GIG37589.1"/>
    </source>
</evidence>
<dbReference type="Proteomes" id="UP000642125">
    <property type="component" value="Unassembled WGS sequence"/>
</dbReference>
<sequence length="702" mass="69613">MSAVARALVLVGVARTGGRFPELPAVPGAVADVRSWAAEQGVPDDLVLTFTDDDGAPVTSGAVLAGVRALVDRGDVDQLVVYFSGHGINTGNAEFWLLTGAPEDGSQAVNVSLTSWFAERLPVRHVVLVSDACRTAASTVQELSVQGVAVVPNLPPRGPAAAVDVFYACALGDPAYEVKDPAASGAAYRALFTSALVGALRGDHPALVTPGTGAGFGLVQPWPLKRALPRLVAERLTAAHAPLDLVQTPDARLSSDPVDAWLSRLEPWPAGVAGPAAGVADGTAGVAEGAVGVADGTAADGAADGDDSAATAAASSPPEPSSSPIPAPPSPAAPPPAPPSPAQPSPAAAWPRPPSPAAASSGPSSPAAPSPGPPSPAAPPPVQPSATPTTSPAPGSATPVTPARAAAVEAADRLVLGLAVGLAGAGAAAAAPPSGASVAVPPPGGPRGEPPTPGGGVPLPLPAPEPEIAAVGPAGKGPLVVVQGDRALAVEPVTPTAVVVTFASGGCAVLPTLPGRVTLATVEDGRLVDCALPRAPGADVPPPPGIDGAVARRALAAAWSRFGLRPDDDEDGEAASDADPLAVLYRAWELHDRGRRSAVAELARPGSPGARLFDVALLASGPDPARDDRPVDWAGLLTPVPMLSRGWPLLAAAPPAVQDRALSFPARLPSHWTLFAAENADRVAEVAAAGPAAPPARPEEEP</sequence>
<name>A0A919PAT3_9CELL</name>
<feature type="region of interest" description="Disordered" evidence="1">
    <location>
        <begin position="428"/>
        <end position="470"/>
    </location>
</feature>
<feature type="compositionally biased region" description="Pro residues" evidence="1">
    <location>
        <begin position="440"/>
        <end position="465"/>
    </location>
</feature>
<feature type="compositionally biased region" description="Low complexity" evidence="1">
    <location>
        <begin position="384"/>
        <end position="401"/>
    </location>
</feature>
<comment type="caution">
    <text evidence="2">The sequence shown here is derived from an EMBL/GenBank/DDBJ whole genome shotgun (WGS) entry which is preliminary data.</text>
</comment>
<feature type="region of interest" description="Disordered" evidence="1">
    <location>
        <begin position="297"/>
        <end position="401"/>
    </location>
</feature>
<gene>
    <name evidence="2" type="ORF">Cpa01nite_29700</name>
</gene>
<evidence type="ECO:0008006" key="4">
    <source>
        <dbReference type="Google" id="ProtNLM"/>
    </source>
</evidence>
<feature type="compositionally biased region" description="Low complexity" evidence="1">
    <location>
        <begin position="428"/>
        <end position="439"/>
    </location>
</feature>
<proteinExistence type="predicted"/>
<organism evidence="2 3">
    <name type="scientific">Cellulomonas pakistanensis</name>
    <dbReference type="NCBI Taxonomy" id="992287"/>
    <lineage>
        <taxon>Bacteria</taxon>
        <taxon>Bacillati</taxon>
        <taxon>Actinomycetota</taxon>
        <taxon>Actinomycetes</taxon>
        <taxon>Micrococcales</taxon>
        <taxon>Cellulomonadaceae</taxon>
        <taxon>Cellulomonas</taxon>
    </lineage>
</organism>
<feature type="compositionally biased region" description="Pro residues" evidence="1">
    <location>
        <begin position="366"/>
        <end position="383"/>
    </location>
</feature>
<feature type="compositionally biased region" description="Pro residues" evidence="1">
    <location>
        <begin position="317"/>
        <end position="344"/>
    </location>
</feature>
<evidence type="ECO:0000313" key="3">
    <source>
        <dbReference type="Proteomes" id="UP000642125"/>
    </source>
</evidence>
<dbReference type="AlphaFoldDB" id="A0A919PAT3"/>
<dbReference type="EMBL" id="BONO01000025">
    <property type="protein sequence ID" value="GIG37589.1"/>
    <property type="molecule type" value="Genomic_DNA"/>
</dbReference>
<dbReference type="Gene3D" id="3.40.50.1460">
    <property type="match status" value="1"/>
</dbReference>